<evidence type="ECO:0000313" key="2">
    <source>
        <dbReference type="Proteomes" id="UP000244722"/>
    </source>
</evidence>
<dbReference type="EMBL" id="NESQ01000017">
    <property type="protein sequence ID" value="PUU83080.1"/>
    <property type="molecule type" value="Genomic_DNA"/>
</dbReference>
<dbReference type="Proteomes" id="UP000244722">
    <property type="component" value="Unassembled WGS sequence"/>
</dbReference>
<proteinExistence type="predicted"/>
<gene>
    <name evidence="1" type="ORF">B9Z19DRAFT_1073374</name>
</gene>
<name>A0A2T7A5U6_TUBBO</name>
<organism evidence="1 2">
    <name type="scientific">Tuber borchii</name>
    <name type="common">White truffle</name>
    <dbReference type="NCBI Taxonomy" id="42251"/>
    <lineage>
        <taxon>Eukaryota</taxon>
        <taxon>Fungi</taxon>
        <taxon>Dikarya</taxon>
        <taxon>Ascomycota</taxon>
        <taxon>Pezizomycotina</taxon>
        <taxon>Pezizomycetes</taxon>
        <taxon>Pezizales</taxon>
        <taxon>Tuberaceae</taxon>
        <taxon>Tuber</taxon>
    </lineage>
</organism>
<keyword evidence="2" id="KW-1185">Reference proteome</keyword>
<comment type="caution">
    <text evidence="1">The sequence shown here is derived from an EMBL/GenBank/DDBJ whole genome shotgun (WGS) entry which is preliminary data.</text>
</comment>
<accession>A0A2T7A5U6</accession>
<evidence type="ECO:0000313" key="1">
    <source>
        <dbReference type="EMBL" id="PUU83080.1"/>
    </source>
</evidence>
<reference evidence="1 2" key="1">
    <citation type="submission" date="2017-04" db="EMBL/GenBank/DDBJ databases">
        <title>Draft genome sequence of Tuber borchii Vittad., a whitish edible truffle.</title>
        <authorList>
            <consortium name="DOE Joint Genome Institute"/>
            <person name="Murat C."/>
            <person name="Kuo A."/>
            <person name="Barry K.W."/>
            <person name="Clum A."/>
            <person name="Dockter R.B."/>
            <person name="Fauchery L."/>
            <person name="Iotti M."/>
            <person name="Kohler A."/>
            <person name="Labutti K."/>
            <person name="Lindquist E.A."/>
            <person name="Lipzen A."/>
            <person name="Ohm R.A."/>
            <person name="Wang M."/>
            <person name="Grigoriev I.V."/>
            <person name="Zambonelli A."/>
            <person name="Martin F.M."/>
        </authorList>
    </citation>
    <scope>NUCLEOTIDE SEQUENCE [LARGE SCALE GENOMIC DNA]</scope>
    <source>
        <strain evidence="1 2">Tbo3840</strain>
    </source>
</reference>
<dbReference type="AlphaFoldDB" id="A0A2T7A5U6"/>
<sequence length="149" mass="16956">MRSLFFPLGNEVHGKKETTEKEKRTSGSQKIKRKKGIEENEQLHLCFLGTGMALYDGSNPVKGKPTWEKHGARYRILQLILTYYHLTVKGTEQSIWPRIDAGTEMRCDLGVVWPSYLVFSCFGLGYISHVTITTINLDKRFSSPSTSKL</sequence>
<protein>
    <submittedName>
        <fullName evidence="1">Uncharacterized protein</fullName>
    </submittedName>
</protein>